<proteinExistence type="predicted"/>
<dbReference type="InterPro" id="IPR011856">
    <property type="entry name" value="tRNA_endonuc-like_dom_sf"/>
</dbReference>
<dbReference type="Gene3D" id="3.40.1350.10">
    <property type="match status" value="1"/>
</dbReference>
<dbReference type="GO" id="GO:0003676">
    <property type="term" value="F:nucleic acid binding"/>
    <property type="evidence" value="ECO:0007669"/>
    <property type="project" value="InterPro"/>
</dbReference>
<evidence type="ECO:0000313" key="1">
    <source>
        <dbReference type="EMBL" id="ABA75152.1"/>
    </source>
</evidence>
<dbReference type="RefSeq" id="WP_011334784.1">
    <property type="nucleotide sequence ID" value="NC_007492.2"/>
</dbReference>
<protein>
    <submittedName>
        <fullName evidence="1">Uncharacterized protein</fullName>
    </submittedName>
</protein>
<dbReference type="Proteomes" id="UP000002704">
    <property type="component" value="Chromosome"/>
</dbReference>
<dbReference type="EMBL" id="CP000094">
    <property type="protein sequence ID" value="ABA75152.1"/>
    <property type="molecule type" value="Genomic_DNA"/>
</dbReference>
<gene>
    <name evidence="1" type="ordered locus">Pfl01_3414</name>
</gene>
<dbReference type="HOGENOM" id="CLU_946173_0_0_6"/>
<reference evidence="1 2" key="1">
    <citation type="journal article" date="2009" name="Genome Biol.">
        <title>Genomic and genetic analyses of diversity and plant interactions of Pseudomonas fluorescens.</title>
        <authorList>
            <person name="Silby M.W."/>
            <person name="Cerdeno-Tarraga A.M."/>
            <person name="Vernikos G.S."/>
            <person name="Giddens S.R."/>
            <person name="Jackson R.W."/>
            <person name="Preston G.M."/>
            <person name="Zhang X.X."/>
            <person name="Moon C.D."/>
            <person name="Gehrig S.M."/>
            <person name="Godfrey S.A."/>
            <person name="Knight C.G."/>
            <person name="Malone J.G."/>
            <person name="Robinson Z."/>
            <person name="Spiers A.J."/>
            <person name="Harris S."/>
            <person name="Challis G.L."/>
            <person name="Yaxley A.M."/>
            <person name="Harris D."/>
            <person name="Seeger K."/>
            <person name="Murphy L."/>
            <person name="Rutter S."/>
            <person name="Squares R."/>
            <person name="Quail M.A."/>
            <person name="Saunders E."/>
            <person name="Mavromatis K."/>
            <person name="Brettin T.S."/>
            <person name="Bentley S.D."/>
            <person name="Hothersall J."/>
            <person name="Stephens E."/>
            <person name="Thomas C.M."/>
            <person name="Parkhill J."/>
            <person name="Levy S.B."/>
            <person name="Rainey P.B."/>
            <person name="Thomson N.R."/>
        </authorList>
    </citation>
    <scope>NUCLEOTIDE SEQUENCE [LARGE SCALE GENOMIC DNA]</scope>
    <source>
        <strain evidence="1 2">Pf0-1</strain>
    </source>
</reference>
<dbReference type="KEGG" id="pfo:Pfl01_3414"/>
<dbReference type="AlphaFoldDB" id="Q3KAQ2"/>
<sequence length="294" mass="33299">MAITLAPPLANEGSFELKLINKSLAYLINVGNDPGELHELNTLYYANRGNLFLDAKPCTIIDERNFSRGRWTPTADYGSLNIHELRAHLPAAMAQDAKVKNGDNEIDLIVSSDQRLVIIECKSGDASSSGSQTNSYVETLLERGNNHNHSYFAYCHDSAKSDNHYFSFFQKIFKAISETRPSIYKDATDYFKKFTYTGKPEVDLAVIIDDYATTNNITKTLDTDYAKVIFLNEILDDKAGFKLHYFHVPTGSKSNIRDATVKLINKNYLTATAYDDTRAFWLKLYLYLKDNPVR</sequence>
<evidence type="ECO:0000313" key="2">
    <source>
        <dbReference type="Proteomes" id="UP000002704"/>
    </source>
</evidence>
<accession>Q3KAQ2</accession>
<name>Q3KAQ2_PSEPF</name>
<organism evidence="1 2">
    <name type="scientific">Pseudomonas fluorescens (strain Pf0-1)</name>
    <dbReference type="NCBI Taxonomy" id="205922"/>
    <lineage>
        <taxon>Bacteria</taxon>
        <taxon>Pseudomonadati</taxon>
        <taxon>Pseudomonadota</taxon>
        <taxon>Gammaproteobacteria</taxon>
        <taxon>Pseudomonadales</taxon>
        <taxon>Pseudomonadaceae</taxon>
        <taxon>Pseudomonas</taxon>
    </lineage>
</organism>